<reference evidence="3 4" key="1">
    <citation type="submission" date="2020-07" db="EMBL/GenBank/DDBJ databases">
        <title>Genomic Encyclopedia of Type Strains, Phase IV (KMG-IV): sequencing the most valuable type-strain genomes for metagenomic binning, comparative biology and taxonomic classification.</title>
        <authorList>
            <person name="Goeker M."/>
        </authorList>
    </citation>
    <scope>NUCLEOTIDE SEQUENCE [LARGE SCALE GENOMIC DNA]</scope>
    <source>
        <strain evidence="3 4">DSM 45533</strain>
    </source>
</reference>
<feature type="domain" description="Aminotransferase class V" evidence="2">
    <location>
        <begin position="82"/>
        <end position="313"/>
    </location>
</feature>
<feature type="compositionally biased region" description="Low complexity" evidence="1">
    <location>
        <begin position="9"/>
        <end position="31"/>
    </location>
</feature>
<keyword evidence="3" id="KW-0456">Lyase</keyword>
<dbReference type="PANTHER" id="PTHR43586:SF21">
    <property type="entry name" value="PYRIDOXAL PHOSPHATE (PLP)-DEPENDENT ASPARTATE AMINOTRANSFERASE SUPERFAMILY"/>
    <property type="match status" value="1"/>
</dbReference>
<dbReference type="InterPro" id="IPR015422">
    <property type="entry name" value="PyrdxlP-dep_Trfase_small"/>
</dbReference>
<comment type="caution">
    <text evidence="3">The sequence shown here is derived from an EMBL/GenBank/DDBJ whole genome shotgun (WGS) entry which is preliminary data.</text>
</comment>
<accession>A0A7W0HQ14</accession>
<evidence type="ECO:0000313" key="3">
    <source>
        <dbReference type="EMBL" id="MBA2891161.1"/>
    </source>
</evidence>
<dbReference type="Pfam" id="PF00266">
    <property type="entry name" value="Aminotran_5"/>
    <property type="match status" value="1"/>
</dbReference>
<sequence>MTNPTEPIGPSGPSGPTDPSGPSGPTDPSGPAGYSHLFDAHPGYLNTASYGLPPRTATDHLTTVLDQWRTGSTDWHPWDATVGHARTAFAHLIDADPADITISSTASQIISTIATALPPRARVLVPDIEFTSNLYPWLTAGATVETAPPDRLADALHPGIDAVAFSLVQSATGHVADLPAITTAARDARALVIADASQAAGWLPITTTGIDALACAAYKWLLAPRGAAFGYLSPALRERMTPLAANWYGTADRDNGYYGLPMHLAPDARAYDLSPAWFSYVGAAPALDLLNHIGVPAIHRHNLTLANRLRTGLGLPPSDSAIVSLDIDGTRLHQAGIRAATRAGRTRLSFHLYTTQADVDATLEALT</sequence>
<dbReference type="InterPro" id="IPR015424">
    <property type="entry name" value="PyrdxlP-dep_Trfase"/>
</dbReference>
<name>A0A7W0HQ14_9ACTN</name>
<organism evidence="3 4">
    <name type="scientific">Nonomuraea soli</name>
    <dbReference type="NCBI Taxonomy" id="1032476"/>
    <lineage>
        <taxon>Bacteria</taxon>
        <taxon>Bacillati</taxon>
        <taxon>Actinomycetota</taxon>
        <taxon>Actinomycetes</taxon>
        <taxon>Streptosporangiales</taxon>
        <taxon>Streptosporangiaceae</taxon>
        <taxon>Nonomuraea</taxon>
    </lineage>
</organism>
<dbReference type="EMBL" id="JACDUR010000002">
    <property type="protein sequence ID" value="MBA2891161.1"/>
    <property type="molecule type" value="Genomic_DNA"/>
</dbReference>
<keyword evidence="4" id="KW-1185">Reference proteome</keyword>
<dbReference type="Gene3D" id="3.90.1150.10">
    <property type="entry name" value="Aspartate Aminotransferase, domain 1"/>
    <property type="match status" value="1"/>
</dbReference>
<dbReference type="InterPro" id="IPR015421">
    <property type="entry name" value="PyrdxlP-dep_Trfase_major"/>
</dbReference>
<dbReference type="SUPFAM" id="SSF53383">
    <property type="entry name" value="PLP-dependent transferases"/>
    <property type="match status" value="1"/>
</dbReference>
<gene>
    <name evidence="3" type="ORF">HNR30_002502</name>
</gene>
<dbReference type="InterPro" id="IPR000192">
    <property type="entry name" value="Aminotrans_V_dom"/>
</dbReference>
<feature type="region of interest" description="Disordered" evidence="1">
    <location>
        <begin position="1"/>
        <end position="37"/>
    </location>
</feature>
<proteinExistence type="predicted"/>
<dbReference type="AlphaFoldDB" id="A0A7W0HQ14"/>
<evidence type="ECO:0000259" key="2">
    <source>
        <dbReference type="Pfam" id="PF00266"/>
    </source>
</evidence>
<evidence type="ECO:0000256" key="1">
    <source>
        <dbReference type="SAM" id="MobiDB-lite"/>
    </source>
</evidence>
<dbReference type="Proteomes" id="UP000530928">
    <property type="component" value="Unassembled WGS sequence"/>
</dbReference>
<dbReference type="GO" id="GO:0016829">
    <property type="term" value="F:lyase activity"/>
    <property type="evidence" value="ECO:0007669"/>
    <property type="project" value="UniProtKB-KW"/>
</dbReference>
<protein>
    <submittedName>
        <fullName evidence="3">Selenocysteine lyase/cysteine desulfurase</fullName>
    </submittedName>
</protein>
<evidence type="ECO:0000313" key="4">
    <source>
        <dbReference type="Proteomes" id="UP000530928"/>
    </source>
</evidence>
<dbReference type="PANTHER" id="PTHR43586">
    <property type="entry name" value="CYSTEINE DESULFURASE"/>
    <property type="match status" value="1"/>
</dbReference>
<dbReference type="Gene3D" id="3.40.640.10">
    <property type="entry name" value="Type I PLP-dependent aspartate aminotransferase-like (Major domain)"/>
    <property type="match status" value="1"/>
</dbReference>